<evidence type="ECO:0000256" key="1">
    <source>
        <dbReference type="ARBA" id="ARBA00001954"/>
    </source>
</evidence>
<dbReference type="GO" id="GO:0046872">
    <property type="term" value="F:metal ion binding"/>
    <property type="evidence" value="ECO:0007669"/>
    <property type="project" value="UniProtKB-KW"/>
</dbReference>
<comment type="cofactor">
    <cofactor evidence="1">
        <name>Fe(2+)</name>
        <dbReference type="ChEBI" id="CHEBI:29033"/>
    </cofactor>
</comment>
<comment type="caution">
    <text evidence="8">The sequence shown here is derived from an EMBL/GenBank/DDBJ whole genome shotgun (WGS) entry which is preliminary data.</text>
</comment>
<evidence type="ECO:0000313" key="9">
    <source>
        <dbReference type="Proteomes" id="UP000672602"/>
    </source>
</evidence>
<dbReference type="Proteomes" id="UP000672602">
    <property type="component" value="Unassembled WGS sequence"/>
</dbReference>
<dbReference type="InterPro" id="IPR050411">
    <property type="entry name" value="AlphaKG_dependent_hydroxylases"/>
</dbReference>
<dbReference type="EMBL" id="JAGMWN010000002">
    <property type="protein sequence ID" value="MBP5856372.1"/>
    <property type="molecule type" value="Genomic_DNA"/>
</dbReference>
<dbReference type="SUPFAM" id="SSF51197">
    <property type="entry name" value="Clavaminate synthase-like"/>
    <property type="match status" value="1"/>
</dbReference>
<feature type="domain" description="TauD/TfdA-like" evidence="7">
    <location>
        <begin position="121"/>
        <end position="355"/>
    </location>
</feature>
<evidence type="ECO:0000256" key="3">
    <source>
        <dbReference type="ARBA" id="ARBA00022723"/>
    </source>
</evidence>
<comment type="similarity">
    <text evidence="2">Belongs to the gamma-BBH/TMLD family.</text>
</comment>
<keyword evidence="9" id="KW-1185">Reference proteome</keyword>
<dbReference type="Pfam" id="PF02668">
    <property type="entry name" value="TauD"/>
    <property type="match status" value="1"/>
</dbReference>
<evidence type="ECO:0000259" key="7">
    <source>
        <dbReference type="Pfam" id="PF02668"/>
    </source>
</evidence>
<keyword evidence="4 8" id="KW-0223">Dioxygenase</keyword>
<reference evidence="8" key="1">
    <citation type="submission" date="2021-04" db="EMBL/GenBank/DDBJ databases">
        <authorList>
            <person name="Zhang D.-C."/>
        </authorList>
    </citation>
    <scope>NUCLEOTIDE SEQUENCE</scope>
    <source>
        <strain evidence="8">CGMCC 1.15697</strain>
    </source>
</reference>
<keyword evidence="5" id="KW-0560">Oxidoreductase</keyword>
<organism evidence="8 9">
    <name type="scientific">Marivibrio halodurans</name>
    <dbReference type="NCBI Taxonomy" id="2039722"/>
    <lineage>
        <taxon>Bacteria</taxon>
        <taxon>Pseudomonadati</taxon>
        <taxon>Pseudomonadota</taxon>
        <taxon>Alphaproteobacteria</taxon>
        <taxon>Rhodospirillales</taxon>
        <taxon>Rhodospirillaceae</taxon>
        <taxon>Marivibrio</taxon>
    </lineage>
</organism>
<evidence type="ECO:0000256" key="5">
    <source>
        <dbReference type="ARBA" id="ARBA00023002"/>
    </source>
</evidence>
<dbReference type="PANTHER" id="PTHR10696">
    <property type="entry name" value="GAMMA-BUTYROBETAINE HYDROXYLASE-RELATED"/>
    <property type="match status" value="1"/>
</dbReference>
<dbReference type="CDD" id="cd00250">
    <property type="entry name" value="CAS_like"/>
    <property type="match status" value="1"/>
</dbReference>
<dbReference type="RefSeq" id="WP_210680953.1">
    <property type="nucleotide sequence ID" value="NZ_JAGMWN010000002.1"/>
</dbReference>
<dbReference type="GO" id="GO:0016706">
    <property type="term" value="F:2-oxoglutarate-dependent dioxygenase activity"/>
    <property type="evidence" value="ECO:0007669"/>
    <property type="project" value="UniProtKB-ARBA"/>
</dbReference>
<proteinExistence type="inferred from homology"/>
<dbReference type="GO" id="GO:0045329">
    <property type="term" value="P:carnitine biosynthetic process"/>
    <property type="evidence" value="ECO:0007669"/>
    <property type="project" value="TreeGrafter"/>
</dbReference>
<dbReference type="AlphaFoldDB" id="A0A8J7S6A1"/>
<dbReference type="Gene3D" id="3.60.130.10">
    <property type="entry name" value="Clavaminate synthase-like"/>
    <property type="match status" value="1"/>
</dbReference>
<accession>A0A8J7S6A1</accession>
<keyword evidence="3" id="KW-0479">Metal-binding</keyword>
<evidence type="ECO:0000313" key="8">
    <source>
        <dbReference type="EMBL" id="MBP5856372.1"/>
    </source>
</evidence>
<gene>
    <name evidence="8" type="ORF">KAJ83_05095</name>
</gene>
<evidence type="ECO:0000256" key="2">
    <source>
        <dbReference type="ARBA" id="ARBA00008654"/>
    </source>
</evidence>
<protein>
    <submittedName>
        <fullName evidence="8">TauD/TfdA family dioxygenase</fullName>
    </submittedName>
</protein>
<sequence length="382" mass="43073">MTHGIEAAIVSREGYLHLRGAHGRATDLHPLWLRERGDDPADFDPVSRQRLFEPCELPEDLAVHQASLGDDGRLRLGFSDGGARALDLYELAIELGWLDDPLRVPAPEPWTAATVARTDARWDSLDDPAALRTMLEGFFRTGFCILNETPREPGSLLRIAARFGYLRETNFGPLFDVRTKPDPIDLAYTGNALAAHADNPYRRPVPGIQMLHCLETTVEGGRSTLVDGEALVAALEEEMPEAVRVLETMPVRFVYDSTYSSLETRVPMIERWPDGRLKTLRFSPRLDYVPPVETERLTLFYRGRRRLHDLARDPAFRIEFRLEPGMLMMMDNHRLLHGRTAFDSAGGFRHLQGCYIDHDGPESLYRVLARGGMATEVGREVA</sequence>
<dbReference type="PANTHER" id="PTHR10696:SF25">
    <property type="entry name" value="OXIDOREDUCTASE AIM17-RELATED"/>
    <property type="match status" value="1"/>
</dbReference>
<dbReference type="InterPro" id="IPR042098">
    <property type="entry name" value="TauD-like_sf"/>
</dbReference>
<evidence type="ECO:0000256" key="4">
    <source>
        <dbReference type="ARBA" id="ARBA00022964"/>
    </source>
</evidence>
<keyword evidence="6" id="KW-0408">Iron</keyword>
<name>A0A8J7S6A1_9PROT</name>
<evidence type="ECO:0000256" key="6">
    <source>
        <dbReference type="ARBA" id="ARBA00023004"/>
    </source>
</evidence>
<dbReference type="InterPro" id="IPR003819">
    <property type="entry name" value="TauD/TfdA-like"/>
</dbReference>